<sequence>MGRGRVELKRIENKINRQVTFAKRRNGLLKKAYELSVLCDAEVALIVFSSRGKLYEFSSNSMAKTLEKYQKSSFSGPDQTVVKKQEDELVQRSRHEFLRLKERVDSLQRIQRNLLGDDLVGLKIEELHVLEEQLDTSLKQIRSTRTEHMMSELHGLQERERKLHSDNRELKKRLDELNPMGAYEHAAAGANFLGYGHPDQLSSPHGKPFFQPLDCEPTLQIGFHPDQMAGCSVATYMPTAWLP</sequence>
<comment type="caution">
    <text evidence="9">The sequence shown here is derived from an EMBL/GenBank/DDBJ whole genome shotgun (WGS) entry which is preliminary data.</text>
</comment>
<dbReference type="CDD" id="cd00265">
    <property type="entry name" value="MADS_MEF2_like"/>
    <property type="match status" value="1"/>
</dbReference>
<accession>A0A833R0E7</accession>
<evidence type="ECO:0000259" key="8">
    <source>
        <dbReference type="PROSITE" id="PS51297"/>
    </source>
</evidence>
<keyword evidence="2" id="KW-0805">Transcription regulation</keyword>
<evidence type="ECO:0000313" key="10">
    <source>
        <dbReference type="Proteomes" id="UP000623129"/>
    </source>
</evidence>
<feature type="coiled-coil region" evidence="6">
    <location>
        <begin position="127"/>
        <end position="173"/>
    </location>
</feature>
<reference evidence="9" key="1">
    <citation type="submission" date="2020-01" db="EMBL/GenBank/DDBJ databases">
        <title>Genome sequence of Kobresia littledalei, the first chromosome-level genome in the family Cyperaceae.</title>
        <authorList>
            <person name="Qu G."/>
        </authorList>
    </citation>
    <scope>NUCLEOTIDE SEQUENCE</scope>
    <source>
        <strain evidence="9">C.B.Clarke</strain>
        <tissue evidence="9">Leaf</tissue>
    </source>
</reference>
<evidence type="ECO:0000259" key="7">
    <source>
        <dbReference type="PROSITE" id="PS50066"/>
    </source>
</evidence>
<organism evidence="9 10">
    <name type="scientific">Carex littledalei</name>
    <dbReference type="NCBI Taxonomy" id="544730"/>
    <lineage>
        <taxon>Eukaryota</taxon>
        <taxon>Viridiplantae</taxon>
        <taxon>Streptophyta</taxon>
        <taxon>Embryophyta</taxon>
        <taxon>Tracheophyta</taxon>
        <taxon>Spermatophyta</taxon>
        <taxon>Magnoliopsida</taxon>
        <taxon>Liliopsida</taxon>
        <taxon>Poales</taxon>
        <taxon>Cyperaceae</taxon>
        <taxon>Cyperoideae</taxon>
        <taxon>Cariceae</taxon>
        <taxon>Carex</taxon>
        <taxon>Carex subgen. Euthyceras</taxon>
    </lineage>
</organism>
<evidence type="ECO:0000256" key="3">
    <source>
        <dbReference type="ARBA" id="ARBA00023125"/>
    </source>
</evidence>
<dbReference type="GO" id="GO:0045944">
    <property type="term" value="P:positive regulation of transcription by RNA polymerase II"/>
    <property type="evidence" value="ECO:0007669"/>
    <property type="project" value="InterPro"/>
</dbReference>
<dbReference type="SMART" id="SM00432">
    <property type="entry name" value="MADS"/>
    <property type="match status" value="1"/>
</dbReference>
<dbReference type="Pfam" id="PF00319">
    <property type="entry name" value="SRF-TF"/>
    <property type="match status" value="1"/>
</dbReference>
<dbReference type="InterPro" id="IPR050142">
    <property type="entry name" value="MADS-box/MEF2_TF"/>
</dbReference>
<evidence type="ECO:0000256" key="6">
    <source>
        <dbReference type="SAM" id="Coils"/>
    </source>
</evidence>
<dbReference type="Gene3D" id="3.40.1810.10">
    <property type="entry name" value="Transcription factor, MADS-box"/>
    <property type="match status" value="1"/>
</dbReference>
<dbReference type="PRINTS" id="PR00404">
    <property type="entry name" value="MADSDOMAIN"/>
</dbReference>
<comment type="subcellular location">
    <subcellularLocation>
        <location evidence="1">Nucleus</location>
    </subcellularLocation>
</comment>
<feature type="domain" description="MADS-box" evidence="7">
    <location>
        <begin position="1"/>
        <end position="61"/>
    </location>
</feature>
<dbReference type="GO" id="GO:0005634">
    <property type="term" value="C:nucleus"/>
    <property type="evidence" value="ECO:0007669"/>
    <property type="project" value="UniProtKB-SubCell"/>
</dbReference>
<dbReference type="OrthoDB" id="1898716at2759"/>
<evidence type="ECO:0000256" key="5">
    <source>
        <dbReference type="ARBA" id="ARBA00023242"/>
    </source>
</evidence>
<keyword evidence="4" id="KW-0804">Transcription</keyword>
<proteinExistence type="predicted"/>
<feature type="domain" description="K-box" evidence="8">
    <location>
        <begin position="90"/>
        <end position="180"/>
    </location>
</feature>
<name>A0A833R0E7_9POAL</name>
<dbReference type="GO" id="GO:0000977">
    <property type="term" value="F:RNA polymerase II transcription regulatory region sequence-specific DNA binding"/>
    <property type="evidence" value="ECO:0007669"/>
    <property type="project" value="InterPro"/>
</dbReference>
<dbReference type="InterPro" id="IPR033896">
    <property type="entry name" value="MEF2-like_N"/>
</dbReference>
<keyword evidence="5" id="KW-0539">Nucleus</keyword>
<dbReference type="AlphaFoldDB" id="A0A833R0E7"/>
<keyword evidence="10" id="KW-1185">Reference proteome</keyword>
<dbReference type="Proteomes" id="UP000623129">
    <property type="component" value="Unassembled WGS sequence"/>
</dbReference>
<evidence type="ECO:0000256" key="4">
    <source>
        <dbReference type="ARBA" id="ARBA00023163"/>
    </source>
</evidence>
<dbReference type="InterPro" id="IPR002487">
    <property type="entry name" value="TF_Kbox"/>
</dbReference>
<dbReference type="Pfam" id="PF01486">
    <property type="entry name" value="K-box"/>
    <property type="match status" value="1"/>
</dbReference>
<dbReference type="PROSITE" id="PS51297">
    <property type="entry name" value="K_BOX"/>
    <property type="match status" value="1"/>
</dbReference>
<keyword evidence="6" id="KW-0175">Coiled coil</keyword>
<dbReference type="GO" id="GO:0003700">
    <property type="term" value="F:DNA-binding transcription factor activity"/>
    <property type="evidence" value="ECO:0007669"/>
    <property type="project" value="InterPro"/>
</dbReference>
<dbReference type="InterPro" id="IPR036879">
    <property type="entry name" value="TF_MADSbox_sf"/>
</dbReference>
<dbReference type="EMBL" id="SWLB01000017">
    <property type="protein sequence ID" value="KAF3327681.1"/>
    <property type="molecule type" value="Genomic_DNA"/>
</dbReference>
<dbReference type="InterPro" id="IPR002100">
    <property type="entry name" value="TF_MADSbox"/>
</dbReference>
<dbReference type="PANTHER" id="PTHR48019">
    <property type="entry name" value="SERUM RESPONSE FACTOR HOMOLOG"/>
    <property type="match status" value="1"/>
</dbReference>
<evidence type="ECO:0000256" key="1">
    <source>
        <dbReference type="ARBA" id="ARBA00004123"/>
    </source>
</evidence>
<keyword evidence="3" id="KW-0238">DNA-binding</keyword>
<evidence type="ECO:0000256" key="2">
    <source>
        <dbReference type="ARBA" id="ARBA00023015"/>
    </source>
</evidence>
<gene>
    <name evidence="9" type="ORF">FCM35_KLT07799</name>
</gene>
<dbReference type="SUPFAM" id="SSF55455">
    <property type="entry name" value="SRF-like"/>
    <property type="match status" value="1"/>
</dbReference>
<protein>
    <submittedName>
        <fullName evidence="9">MADS box protein</fullName>
    </submittedName>
</protein>
<dbReference type="PROSITE" id="PS00350">
    <property type="entry name" value="MADS_BOX_1"/>
    <property type="match status" value="1"/>
</dbReference>
<dbReference type="GO" id="GO:0046983">
    <property type="term" value="F:protein dimerization activity"/>
    <property type="evidence" value="ECO:0007669"/>
    <property type="project" value="InterPro"/>
</dbReference>
<dbReference type="FunFam" id="3.40.1810.10:FF:000004">
    <property type="entry name" value="MADS-box transcription factor 1"/>
    <property type="match status" value="1"/>
</dbReference>
<dbReference type="GO" id="GO:0010093">
    <property type="term" value="P:specification of floral organ identity"/>
    <property type="evidence" value="ECO:0007669"/>
    <property type="project" value="UniProtKB-ARBA"/>
</dbReference>
<evidence type="ECO:0000313" key="9">
    <source>
        <dbReference type="EMBL" id="KAF3327681.1"/>
    </source>
</evidence>
<dbReference type="PROSITE" id="PS50066">
    <property type="entry name" value="MADS_BOX_2"/>
    <property type="match status" value="1"/>
</dbReference>